<evidence type="ECO:0000259" key="6">
    <source>
        <dbReference type="PROSITE" id="PS50893"/>
    </source>
</evidence>
<proteinExistence type="inferred from homology"/>
<dbReference type="AlphaFoldDB" id="A0A9J6PHF3"/>
<dbReference type="CDD" id="cd03224">
    <property type="entry name" value="ABC_TM1139_LivF_branched"/>
    <property type="match status" value="1"/>
</dbReference>
<dbReference type="SUPFAM" id="SSF52540">
    <property type="entry name" value="P-loop containing nucleoside triphosphate hydrolases"/>
    <property type="match status" value="1"/>
</dbReference>
<evidence type="ECO:0000256" key="5">
    <source>
        <dbReference type="ARBA" id="ARBA00022970"/>
    </source>
</evidence>
<dbReference type="GO" id="GO:0005524">
    <property type="term" value="F:ATP binding"/>
    <property type="evidence" value="ECO:0007669"/>
    <property type="project" value="UniProtKB-KW"/>
</dbReference>
<dbReference type="InterPro" id="IPR027417">
    <property type="entry name" value="P-loop_NTPase"/>
</dbReference>
<dbReference type="InterPro" id="IPR017871">
    <property type="entry name" value="ABC_transporter-like_CS"/>
</dbReference>
<evidence type="ECO:0000256" key="1">
    <source>
        <dbReference type="ARBA" id="ARBA00005417"/>
    </source>
</evidence>
<evidence type="ECO:0000313" key="8">
    <source>
        <dbReference type="Proteomes" id="UP001055804"/>
    </source>
</evidence>
<dbReference type="InterPro" id="IPR003593">
    <property type="entry name" value="AAA+_ATPase"/>
</dbReference>
<reference evidence="7" key="1">
    <citation type="submission" date="2022-06" db="EMBL/GenBank/DDBJ databases">
        <title>Isolation and Genomics of Futiania mangrovii gen. nov., sp. nov., a Rare and Metabolically-versatile member in the Class Alphaproteobacteria.</title>
        <authorList>
            <person name="Liu L."/>
            <person name="Huang W.-C."/>
            <person name="Pan J."/>
            <person name="Li J."/>
            <person name="Huang Y."/>
            <person name="Du H."/>
            <person name="Liu Y."/>
            <person name="Li M."/>
        </authorList>
    </citation>
    <scope>NUCLEOTIDE SEQUENCE</scope>
    <source>
        <strain evidence="7">FT118</strain>
    </source>
</reference>
<evidence type="ECO:0000256" key="3">
    <source>
        <dbReference type="ARBA" id="ARBA00022741"/>
    </source>
</evidence>
<accession>A0A9J6PHF3</accession>
<keyword evidence="2" id="KW-0813">Transport</keyword>
<dbReference type="EMBL" id="JAMZFT010000001">
    <property type="protein sequence ID" value="MCP1335522.1"/>
    <property type="molecule type" value="Genomic_DNA"/>
</dbReference>
<dbReference type="InterPro" id="IPR052156">
    <property type="entry name" value="BCAA_Transport_ATP-bd_LivF"/>
</dbReference>
<keyword evidence="4 7" id="KW-0067">ATP-binding</keyword>
<dbReference type="GO" id="GO:0015658">
    <property type="term" value="F:branched-chain amino acid transmembrane transporter activity"/>
    <property type="evidence" value="ECO:0007669"/>
    <property type="project" value="TreeGrafter"/>
</dbReference>
<dbReference type="Proteomes" id="UP001055804">
    <property type="component" value="Unassembled WGS sequence"/>
</dbReference>
<dbReference type="InterPro" id="IPR003439">
    <property type="entry name" value="ABC_transporter-like_ATP-bd"/>
</dbReference>
<evidence type="ECO:0000256" key="2">
    <source>
        <dbReference type="ARBA" id="ARBA00022448"/>
    </source>
</evidence>
<dbReference type="PROSITE" id="PS00211">
    <property type="entry name" value="ABC_TRANSPORTER_1"/>
    <property type="match status" value="1"/>
</dbReference>
<keyword evidence="8" id="KW-1185">Reference proteome</keyword>
<dbReference type="RefSeq" id="WP_269331465.1">
    <property type="nucleotide sequence ID" value="NZ_JAMZFT010000001.1"/>
</dbReference>
<gene>
    <name evidence="7" type="ORF">NJQ99_03780</name>
</gene>
<dbReference type="PANTHER" id="PTHR43820">
    <property type="entry name" value="HIGH-AFFINITY BRANCHED-CHAIN AMINO ACID TRANSPORT ATP-BINDING PROTEIN LIVF"/>
    <property type="match status" value="1"/>
</dbReference>
<evidence type="ECO:0000313" key="7">
    <source>
        <dbReference type="EMBL" id="MCP1335522.1"/>
    </source>
</evidence>
<dbReference type="PANTHER" id="PTHR43820:SF4">
    <property type="entry name" value="HIGH-AFFINITY BRANCHED-CHAIN AMINO ACID TRANSPORT ATP-BINDING PROTEIN LIVF"/>
    <property type="match status" value="1"/>
</dbReference>
<dbReference type="SMART" id="SM00382">
    <property type="entry name" value="AAA"/>
    <property type="match status" value="1"/>
</dbReference>
<dbReference type="Pfam" id="PF00005">
    <property type="entry name" value="ABC_tran"/>
    <property type="match status" value="1"/>
</dbReference>
<dbReference type="PROSITE" id="PS50893">
    <property type="entry name" value="ABC_TRANSPORTER_2"/>
    <property type="match status" value="1"/>
</dbReference>
<dbReference type="GO" id="GO:0015807">
    <property type="term" value="P:L-amino acid transport"/>
    <property type="evidence" value="ECO:0007669"/>
    <property type="project" value="TreeGrafter"/>
</dbReference>
<dbReference type="Gene3D" id="3.40.50.300">
    <property type="entry name" value="P-loop containing nucleotide triphosphate hydrolases"/>
    <property type="match status" value="1"/>
</dbReference>
<name>A0A9J6PHF3_9PROT</name>
<organism evidence="7 8">
    <name type="scientific">Futiania mangrovi</name>
    <dbReference type="NCBI Taxonomy" id="2959716"/>
    <lineage>
        <taxon>Bacteria</taxon>
        <taxon>Pseudomonadati</taxon>
        <taxon>Pseudomonadota</taxon>
        <taxon>Alphaproteobacteria</taxon>
        <taxon>Futianiales</taxon>
        <taxon>Futianiaceae</taxon>
        <taxon>Futiania</taxon>
    </lineage>
</organism>
<keyword evidence="5" id="KW-0029">Amino-acid transport</keyword>
<protein>
    <submittedName>
        <fullName evidence="7">ABC transporter ATP-binding protein</fullName>
    </submittedName>
</protein>
<comment type="caution">
    <text evidence="7">The sequence shown here is derived from an EMBL/GenBank/DDBJ whole genome shotgun (WGS) entry which is preliminary data.</text>
</comment>
<dbReference type="GO" id="GO:0016887">
    <property type="term" value="F:ATP hydrolysis activity"/>
    <property type="evidence" value="ECO:0007669"/>
    <property type="project" value="InterPro"/>
</dbReference>
<comment type="similarity">
    <text evidence="1">Belongs to the ABC transporter superfamily.</text>
</comment>
<keyword evidence="3" id="KW-0547">Nucleotide-binding</keyword>
<feature type="domain" description="ABC transporter" evidence="6">
    <location>
        <begin position="6"/>
        <end position="238"/>
    </location>
</feature>
<evidence type="ECO:0000256" key="4">
    <source>
        <dbReference type="ARBA" id="ARBA00022840"/>
    </source>
</evidence>
<sequence length="238" mass="25341">MTDPVLVVEDLYIAYDGVPAVDGVSLAVERGQITTIVGSNGAGKTTLMKAVAGLLKPTGGRIRFGGDDITGLSADQVVLRGLTLVPEGRRLFPTMSVRDNLRTGAYTRKDEAAVRADFEKVLTYFPILKERLEQQAGSLSGGQQQMLAVGRALMAAPKLLMLDEPSIGLAPTVVETIAEIIRTISANGVDILLVEQNAHMALELAEKAYVLENGEITLSGSGAELMESDKVREAYLGL</sequence>